<name>A0A0B6Z2N3_9EUPU</name>
<dbReference type="Pfam" id="PF00106">
    <property type="entry name" value="adh_short"/>
    <property type="match status" value="1"/>
</dbReference>
<dbReference type="InterPro" id="IPR036291">
    <property type="entry name" value="NAD(P)-bd_dom_sf"/>
</dbReference>
<dbReference type="EMBL" id="HACG01015979">
    <property type="protein sequence ID" value="CEK62844.1"/>
    <property type="molecule type" value="Transcribed_RNA"/>
</dbReference>
<dbReference type="AlphaFoldDB" id="A0A0B6Z2N3"/>
<dbReference type="GO" id="GO:0016491">
    <property type="term" value="F:oxidoreductase activity"/>
    <property type="evidence" value="ECO:0007669"/>
    <property type="project" value="UniProtKB-KW"/>
</dbReference>
<dbReference type="PANTHER" id="PTHR43544:SF7">
    <property type="entry name" value="NADB-LER2"/>
    <property type="match status" value="1"/>
</dbReference>
<keyword evidence="1" id="KW-0521">NADP</keyword>
<dbReference type="SUPFAM" id="SSF51735">
    <property type="entry name" value="NAD(P)-binding Rossmann-fold domains"/>
    <property type="match status" value="1"/>
</dbReference>
<dbReference type="Gene3D" id="3.40.50.720">
    <property type="entry name" value="NAD(P)-binding Rossmann-like Domain"/>
    <property type="match status" value="1"/>
</dbReference>
<evidence type="ECO:0000256" key="2">
    <source>
        <dbReference type="ARBA" id="ARBA00023002"/>
    </source>
</evidence>
<evidence type="ECO:0000313" key="3">
    <source>
        <dbReference type="EMBL" id="CEK62844.1"/>
    </source>
</evidence>
<accession>A0A0B6Z2N3</accession>
<keyword evidence="2" id="KW-0560">Oxidoreductase</keyword>
<proteinExistence type="predicted"/>
<protein>
    <recommendedName>
        <fullName evidence="4">C-factor</fullName>
    </recommendedName>
</protein>
<organism evidence="3">
    <name type="scientific">Arion vulgaris</name>
    <dbReference type="NCBI Taxonomy" id="1028688"/>
    <lineage>
        <taxon>Eukaryota</taxon>
        <taxon>Metazoa</taxon>
        <taxon>Spiralia</taxon>
        <taxon>Lophotrochozoa</taxon>
        <taxon>Mollusca</taxon>
        <taxon>Gastropoda</taxon>
        <taxon>Heterobranchia</taxon>
        <taxon>Euthyneura</taxon>
        <taxon>Panpulmonata</taxon>
        <taxon>Eupulmonata</taxon>
        <taxon>Stylommatophora</taxon>
        <taxon>Helicina</taxon>
        <taxon>Arionoidea</taxon>
        <taxon>Arionidae</taxon>
        <taxon>Arion</taxon>
    </lineage>
</organism>
<dbReference type="GO" id="GO:0005737">
    <property type="term" value="C:cytoplasm"/>
    <property type="evidence" value="ECO:0007669"/>
    <property type="project" value="TreeGrafter"/>
</dbReference>
<sequence>MALTARTILVTGASRGLGLEFVKQILKLPTAPEVLIAACRDPATATKLQAIAQNSPSVKIIKLDVEKDEDLETALQETRNAVGNRGLNLIINNAGIYLNKADGGGIAKQTRERLQKHFDVNVSGPIILVQKFLPLLQQAAAHDKSKTLSCSKAGVVFISSTMGSQTITFTHGAGTSLDYKCSKSAVTMASILLARELKDSGIYVAALHPGWVKTEMGGDGADITSEQSIQGCLSVISSVREESSGKLLDYKGAILPY</sequence>
<dbReference type="InterPro" id="IPR051468">
    <property type="entry name" value="Fungal_SecMetab_SDRs"/>
</dbReference>
<dbReference type="PANTHER" id="PTHR43544">
    <property type="entry name" value="SHORT-CHAIN DEHYDROGENASE/REDUCTASE"/>
    <property type="match status" value="1"/>
</dbReference>
<reference evidence="3" key="1">
    <citation type="submission" date="2014-12" db="EMBL/GenBank/DDBJ databases">
        <title>Insight into the proteome of Arion vulgaris.</title>
        <authorList>
            <person name="Aradska J."/>
            <person name="Bulat T."/>
            <person name="Smidak R."/>
            <person name="Sarate P."/>
            <person name="Gangsoo J."/>
            <person name="Sialana F."/>
            <person name="Bilban M."/>
            <person name="Lubec G."/>
        </authorList>
    </citation>
    <scope>NUCLEOTIDE SEQUENCE</scope>
    <source>
        <tissue evidence="3">Skin</tissue>
    </source>
</reference>
<gene>
    <name evidence="3" type="primary">ORF46294</name>
</gene>
<dbReference type="CDD" id="cd05325">
    <property type="entry name" value="carb_red_sniffer_like_SDR_c"/>
    <property type="match status" value="1"/>
</dbReference>
<evidence type="ECO:0008006" key="4">
    <source>
        <dbReference type="Google" id="ProtNLM"/>
    </source>
</evidence>
<dbReference type="InterPro" id="IPR002347">
    <property type="entry name" value="SDR_fam"/>
</dbReference>
<dbReference type="PRINTS" id="PR00081">
    <property type="entry name" value="GDHRDH"/>
</dbReference>
<evidence type="ECO:0000256" key="1">
    <source>
        <dbReference type="ARBA" id="ARBA00022857"/>
    </source>
</evidence>